<organism evidence="1 2">
    <name type="scientific">Xenorhabdus bovienii</name>
    <name type="common">Xenorhabdus nematophila subsp. bovienii</name>
    <dbReference type="NCBI Taxonomy" id="40576"/>
    <lineage>
        <taxon>Bacteria</taxon>
        <taxon>Pseudomonadati</taxon>
        <taxon>Pseudomonadota</taxon>
        <taxon>Gammaproteobacteria</taxon>
        <taxon>Enterobacterales</taxon>
        <taxon>Morganellaceae</taxon>
        <taxon>Xenorhabdus</taxon>
    </lineage>
</organism>
<dbReference type="EMBL" id="FO818637">
    <property type="protein sequence ID" value="CDM88636.1"/>
    <property type="molecule type" value="Genomic_DNA"/>
</dbReference>
<evidence type="ECO:0000313" key="1">
    <source>
        <dbReference type="EMBL" id="CDM88636.1"/>
    </source>
</evidence>
<dbReference type="AlphaFoldDB" id="A0A0B6X657"/>
<name>A0A0B6X657_XENBV</name>
<reference evidence="1 2" key="1">
    <citation type="submission" date="2014-02" db="EMBL/GenBank/DDBJ databases">
        <authorList>
            <person name="Genoscope - CEA"/>
        </authorList>
    </citation>
    <scope>NUCLEOTIDE SEQUENCE [LARGE SCALE GENOMIC DNA]</scope>
    <source>
        <strain evidence="1 2">CS03</strain>
    </source>
</reference>
<accession>A0A0B6X657</accession>
<sequence>MERKNMNGLFSASLPYCLQVHMKLVSDVSEPVQLYWRRLRKKDICLYLSAGREYQQLSDGDFTVFRLTEARWQAVVEKREKAAPENWEMQPFTLQELAVHPEFATFTVIDDDREEEKTC</sequence>
<proteinExistence type="predicted"/>
<protein>
    <submittedName>
        <fullName evidence="1">Uncharacterized protein</fullName>
    </submittedName>
</protein>
<dbReference type="KEGG" id="xbv:XBW1_1279"/>
<evidence type="ECO:0000313" key="2">
    <source>
        <dbReference type="Proteomes" id="UP000032930"/>
    </source>
</evidence>
<gene>
    <name evidence="1" type="ORF">XBW1_1279</name>
</gene>
<dbReference type="Proteomes" id="UP000032930">
    <property type="component" value="Chromosome"/>
</dbReference>